<keyword evidence="9" id="KW-1185">Reference proteome</keyword>
<evidence type="ECO:0000256" key="3">
    <source>
        <dbReference type="ARBA" id="ARBA00022989"/>
    </source>
</evidence>
<sequence>MATLQYVEIPLSATRLESSEPSEDIRPAPKIVTNLPHPEKAVGHLTTSTAQPHSPTGTKNASGFNFQQILLSSALPIPTNAPTSPRAPAGKGVPRLLTTRDPLSIPITTVNFRRFVSKMGPYFWFMDRVEEIILWKKGWQYTAVWMAAYAFFCYFPRLILLLPLVILLSIIMVTDPYLKQPESASNDDLSLGVTFPPPPPSQTGEGSVDWLANLQAIQNLMGSFSDANELMLPYLPHLNHSSPYTPIIFTLLLTTLVILIPIINILPLRITCLSLGLFPFFLTHPFTRSTLLPLLFLTLRPHLKRIRTLIMRVVDDDRLEDKHWVTEMQEVELWENERWTPSASGTTSPTEADGTMLLDVGWSKGNLKPGDRKGWTRGRDGWSAVAEDGAGDVSSNLTFSLSPGWLFVETEDWRPDLEGTWIPSVGADDAGWVYTNDTWMEPHSIPLDEWRAASTMTRRRRWTRRIYFDPKAATS</sequence>
<feature type="domain" description="TECPR1-like DysF" evidence="7">
    <location>
        <begin position="102"/>
        <end position="464"/>
    </location>
</feature>
<organism evidence="8 9">
    <name type="scientific">Cerrena zonata</name>
    <dbReference type="NCBI Taxonomy" id="2478898"/>
    <lineage>
        <taxon>Eukaryota</taxon>
        <taxon>Fungi</taxon>
        <taxon>Dikarya</taxon>
        <taxon>Basidiomycota</taxon>
        <taxon>Agaricomycotina</taxon>
        <taxon>Agaricomycetes</taxon>
        <taxon>Polyporales</taxon>
        <taxon>Cerrenaceae</taxon>
        <taxon>Cerrena</taxon>
    </lineage>
</organism>
<name>A0AAW0FHV0_9APHY</name>
<evidence type="ECO:0000259" key="7">
    <source>
        <dbReference type="Pfam" id="PF06398"/>
    </source>
</evidence>
<feature type="transmembrane region" description="Helical" evidence="6">
    <location>
        <begin position="244"/>
        <end position="266"/>
    </location>
</feature>
<evidence type="ECO:0000256" key="1">
    <source>
        <dbReference type="ARBA" id="ARBA00004141"/>
    </source>
</evidence>
<dbReference type="AlphaFoldDB" id="A0AAW0FHV0"/>
<reference evidence="8 9" key="1">
    <citation type="submission" date="2022-09" db="EMBL/GenBank/DDBJ databases">
        <authorList>
            <person name="Palmer J.M."/>
        </authorList>
    </citation>
    <scope>NUCLEOTIDE SEQUENCE [LARGE SCALE GENOMIC DNA]</scope>
    <source>
        <strain evidence="8 9">DSM 7382</strain>
    </source>
</reference>
<dbReference type="PANTHER" id="PTHR28304">
    <property type="entry name" value="PEROXISOMAL MEMBRANE PROTEIN PEX29"/>
    <property type="match status" value="1"/>
</dbReference>
<dbReference type="Pfam" id="PF06398">
    <property type="entry name" value="Pex24p"/>
    <property type="match status" value="1"/>
</dbReference>
<evidence type="ECO:0000256" key="6">
    <source>
        <dbReference type="SAM" id="Phobius"/>
    </source>
</evidence>
<feature type="transmembrane region" description="Helical" evidence="6">
    <location>
        <begin position="143"/>
        <end position="173"/>
    </location>
</feature>
<keyword evidence="4 6" id="KW-0472">Membrane</keyword>
<dbReference type="InterPro" id="IPR052816">
    <property type="entry name" value="Peroxisomal_Membrane_PEX28-32"/>
</dbReference>
<proteinExistence type="predicted"/>
<dbReference type="GO" id="GO:0007031">
    <property type="term" value="P:peroxisome organization"/>
    <property type="evidence" value="ECO:0007669"/>
    <property type="project" value="UniProtKB-ARBA"/>
</dbReference>
<feature type="transmembrane region" description="Helical" evidence="6">
    <location>
        <begin position="278"/>
        <end position="299"/>
    </location>
</feature>
<keyword evidence="2 6" id="KW-0812">Transmembrane</keyword>
<comment type="subcellular location">
    <subcellularLocation>
        <location evidence="1">Membrane</location>
        <topology evidence="1">Multi-pass membrane protein</topology>
    </subcellularLocation>
</comment>
<protein>
    <recommendedName>
        <fullName evidence="7">TECPR1-like DysF domain-containing protein</fullName>
    </recommendedName>
</protein>
<evidence type="ECO:0000256" key="5">
    <source>
        <dbReference type="SAM" id="MobiDB-lite"/>
    </source>
</evidence>
<dbReference type="EMBL" id="JASBNA010000083">
    <property type="protein sequence ID" value="KAK7677724.1"/>
    <property type="molecule type" value="Genomic_DNA"/>
</dbReference>
<evidence type="ECO:0000313" key="9">
    <source>
        <dbReference type="Proteomes" id="UP001385951"/>
    </source>
</evidence>
<feature type="region of interest" description="Disordered" evidence="5">
    <location>
        <begin position="15"/>
        <end position="34"/>
    </location>
</feature>
<gene>
    <name evidence="8" type="ORF">QCA50_019276</name>
</gene>
<dbReference type="InterPro" id="IPR010482">
    <property type="entry name" value="TECPR1-like_DysF"/>
</dbReference>
<accession>A0AAW0FHV0</accession>
<evidence type="ECO:0000313" key="8">
    <source>
        <dbReference type="EMBL" id="KAK7677724.1"/>
    </source>
</evidence>
<dbReference type="PANTHER" id="PTHR28304:SF2">
    <property type="entry name" value="PEROXISOMAL MEMBRANE PROTEIN PEX29"/>
    <property type="match status" value="1"/>
</dbReference>
<evidence type="ECO:0000256" key="2">
    <source>
        <dbReference type="ARBA" id="ARBA00022692"/>
    </source>
</evidence>
<comment type="caution">
    <text evidence="8">The sequence shown here is derived from an EMBL/GenBank/DDBJ whole genome shotgun (WGS) entry which is preliminary data.</text>
</comment>
<dbReference type="Proteomes" id="UP001385951">
    <property type="component" value="Unassembled WGS sequence"/>
</dbReference>
<dbReference type="GO" id="GO:0005778">
    <property type="term" value="C:peroxisomal membrane"/>
    <property type="evidence" value="ECO:0007669"/>
    <property type="project" value="TreeGrafter"/>
</dbReference>
<evidence type="ECO:0000256" key="4">
    <source>
        <dbReference type="ARBA" id="ARBA00023136"/>
    </source>
</evidence>
<keyword evidence="3 6" id="KW-1133">Transmembrane helix</keyword>